<dbReference type="Pfam" id="PF02670">
    <property type="entry name" value="DXP_reductoisom"/>
    <property type="match status" value="1"/>
</dbReference>
<dbReference type="HAMAP" id="MF_00183">
    <property type="entry name" value="DXP_reductoisom"/>
    <property type="match status" value="1"/>
</dbReference>
<dbReference type="FunFam" id="3.40.50.720:FF:000045">
    <property type="entry name" value="1-deoxy-D-xylulose 5-phosphate reductoisomerase"/>
    <property type="match status" value="1"/>
</dbReference>
<dbReference type="Gene3D" id="1.10.1740.10">
    <property type="match status" value="1"/>
</dbReference>
<comment type="similarity">
    <text evidence="2 9">Belongs to the DXR family.</text>
</comment>
<dbReference type="EMBL" id="CP002049">
    <property type="protein sequence ID" value="ADI13539.1"/>
    <property type="molecule type" value="Genomic_DNA"/>
</dbReference>
<evidence type="ECO:0000256" key="5">
    <source>
        <dbReference type="ARBA" id="ARBA00023002"/>
    </source>
</evidence>
<feature type="binding site" evidence="9">
    <location>
        <position position="208"/>
    </location>
    <ligand>
        <name>1-deoxy-D-xylulose 5-phosphate</name>
        <dbReference type="ChEBI" id="CHEBI:57792"/>
    </ligand>
</feature>
<comment type="pathway">
    <text evidence="1 9">Isoprenoid biosynthesis; isopentenyl diphosphate biosynthesis via DXP pathway; isopentenyl diphosphate from 1-deoxy-D-xylulose 5-phosphate: step 1/6.</text>
</comment>
<evidence type="ECO:0000313" key="14">
    <source>
        <dbReference type="EMBL" id="ADI13539.1"/>
    </source>
</evidence>
<dbReference type="InterPro" id="IPR036291">
    <property type="entry name" value="NAD(P)-bd_dom_sf"/>
</dbReference>
<dbReference type="PANTHER" id="PTHR30525:SF0">
    <property type="entry name" value="1-DEOXY-D-XYLULOSE 5-PHOSPHATE REDUCTOISOMERASE, CHLOROPLASTIC"/>
    <property type="match status" value="1"/>
</dbReference>
<gene>
    <name evidence="9" type="primary">dxr</name>
    <name evidence="14" type="ordered locus">Trad_0401</name>
</gene>
<organism evidence="14 15">
    <name type="scientific">Truepera radiovictrix (strain DSM 17093 / CIP 108686 / LMG 22925 / RQ-24)</name>
    <dbReference type="NCBI Taxonomy" id="649638"/>
    <lineage>
        <taxon>Bacteria</taxon>
        <taxon>Thermotogati</taxon>
        <taxon>Deinococcota</taxon>
        <taxon>Deinococci</taxon>
        <taxon>Trueperales</taxon>
        <taxon>Trueperaceae</taxon>
        <taxon>Truepera</taxon>
    </lineage>
</organism>
<evidence type="ECO:0000256" key="6">
    <source>
        <dbReference type="ARBA" id="ARBA00023211"/>
    </source>
</evidence>
<feature type="binding site" evidence="9">
    <location>
        <position position="255"/>
    </location>
    <ligand>
        <name>1-deoxy-D-xylulose 5-phosphate</name>
        <dbReference type="ChEBI" id="CHEBI:57792"/>
    </ligand>
</feature>
<feature type="binding site" evidence="9">
    <location>
        <position position="77"/>
    </location>
    <ligand>
        <name>NADPH</name>
        <dbReference type="ChEBI" id="CHEBI:57783"/>
    </ligand>
</feature>
<comment type="catalytic activity">
    <reaction evidence="8">
        <text>2-C-methyl-D-erythritol 4-phosphate + NADP(+) = 1-deoxy-D-xylulose 5-phosphate + NADPH + H(+)</text>
        <dbReference type="Rhea" id="RHEA:13717"/>
        <dbReference type="ChEBI" id="CHEBI:15378"/>
        <dbReference type="ChEBI" id="CHEBI:57783"/>
        <dbReference type="ChEBI" id="CHEBI:57792"/>
        <dbReference type="ChEBI" id="CHEBI:58262"/>
        <dbReference type="ChEBI" id="CHEBI:58349"/>
        <dbReference type="EC" id="1.1.1.267"/>
    </reaction>
    <physiologicalReaction direction="right-to-left" evidence="8">
        <dbReference type="Rhea" id="RHEA:13719"/>
    </physiologicalReaction>
</comment>
<reference evidence="14 15" key="2">
    <citation type="journal article" date="2011" name="Stand. Genomic Sci.">
        <title>Complete genome sequence of Truepera radiovictrix type strain (RQ-24).</title>
        <authorList>
            <person name="Ivanova N."/>
            <person name="Rohde C."/>
            <person name="Munk C."/>
            <person name="Nolan M."/>
            <person name="Lucas S."/>
            <person name="Del Rio T.G."/>
            <person name="Tice H."/>
            <person name="Deshpande S."/>
            <person name="Cheng J.F."/>
            <person name="Tapia R."/>
            <person name="Han C."/>
            <person name="Goodwin L."/>
            <person name="Pitluck S."/>
            <person name="Liolios K."/>
            <person name="Mavromatis K."/>
            <person name="Mikhailova N."/>
            <person name="Pati A."/>
            <person name="Chen A."/>
            <person name="Palaniappan K."/>
            <person name="Land M."/>
            <person name="Hauser L."/>
            <person name="Chang Y.J."/>
            <person name="Jeffries C.D."/>
            <person name="Brambilla E."/>
            <person name="Rohde M."/>
            <person name="Goker M."/>
            <person name="Tindall B.J."/>
            <person name="Woyke T."/>
            <person name="Bristow J."/>
            <person name="Eisen J.A."/>
            <person name="Markowitz V."/>
            <person name="Hugenholtz P."/>
            <person name="Kyrpides N.C."/>
            <person name="Klenk H.P."/>
            <person name="Lapidus A."/>
        </authorList>
    </citation>
    <scope>NUCLEOTIDE SEQUENCE [LARGE SCALE GENOMIC DNA]</scope>
    <source>
        <strain evidence="15">DSM 17093 / CIP 108686 / LMG 22925 / RQ-24</strain>
    </source>
</reference>
<feature type="binding site" evidence="9">
    <location>
        <position position="76"/>
    </location>
    <ligand>
        <name>NADPH</name>
        <dbReference type="ChEBI" id="CHEBI:57783"/>
    </ligand>
</feature>
<feature type="binding site" evidence="9">
    <location>
        <position position="268"/>
    </location>
    <ligand>
        <name>1-deoxy-D-xylulose 5-phosphate</name>
        <dbReference type="ChEBI" id="CHEBI:57792"/>
    </ligand>
</feature>
<dbReference type="Pfam" id="PF08436">
    <property type="entry name" value="DXP_redisom_C"/>
    <property type="match status" value="1"/>
</dbReference>
<comment type="cofactor">
    <cofactor evidence="9">
        <name>Mg(2+)</name>
        <dbReference type="ChEBI" id="CHEBI:18420"/>
    </cofactor>
    <cofactor evidence="9">
        <name>Mn(2+)</name>
        <dbReference type="ChEBI" id="CHEBI:29035"/>
    </cofactor>
</comment>
<keyword evidence="4 9" id="KW-0521">NADP</keyword>
<reference evidence="15" key="1">
    <citation type="submission" date="2010-05" db="EMBL/GenBank/DDBJ databases">
        <title>The complete genome of Truepera radiovictris DSM 17093.</title>
        <authorList>
            <consortium name="US DOE Joint Genome Institute (JGI-PGF)"/>
            <person name="Lucas S."/>
            <person name="Copeland A."/>
            <person name="Lapidus A."/>
            <person name="Glavina del Rio T."/>
            <person name="Dalin E."/>
            <person name="Tice H."/>
            <person name="Bruce D."/>
            <person name="Goodwin L."/>
            <person name="Pitluck S."/>
            <person name="Kyrpides N."/>
            <person name="Mavromatis K."/>
            <person name="Ovchinnikova G."/>
            <person name="Munk A.C."/>
            <person name="Detter J.C."/>
            <person name="Han C."/>
            <person name="Tapia R."/>
            <person name="Land M."/>
            <person name="Hauser L."/>
            <person name="Markowitz V."/>
            <person name="Cheng J.-F."/>
            <person name="Hugenholtz P."/>
            <person name="Woyke T."/>
            <person name="Wu D."/>
            <person name="Tindall B."/>
            <person name="Pomrenke H.G."/>
            <person name="Brambilla E."/>
            <person name="Klenk H.-P."/>
            <person name="Eisen J.A."/>
        </authorList>
    </citation>
    <scope>NUCLEOTIDE SEQUENCE [LARGE SCALE GENOMIC DNA]</scope>
    <source>
        <strain evidence="15">DSM 17093 / CIP 108686 / LMG 22925 / RQ-24</strain>
    </source>
</reference>
<evidence type="ECO:0000256" key="9">
    <source>
        <dbReference type="HAMAP-Rule" id="MF_00183"/>
    </source>
</evidence>
<dbReference type="GO" id="GO:0030604">
    <property type="term" value="F:1-deoxy-D-xylulose-5-phosphate reductoisomerase activity"/>
    <property type="evidence" value="ECO:0007669"/>
    <property type="project" value="UniProtKB-UniRule"/>
</dbReference>
<keyword evidence="5 9" id="KW-0560">Oxidoreductase</keyword>
<evidence type="ECO:0000256" key="2">
    <source>
        <dbReference type="ARBA" id="ARBA00006825"/>
    </source>
</evidence>
<feature type="binding site" evidence="9">
    <location>
        <position position="100"/>
    </location>
    <ligand>
        <name>NADPH</name>
        <dbReference type="ChEBI" id="CHEBI:57783"/>
    </ligand>
</feature>
<dbReference type="UniPathway" id="UPA00056">
    <property type="reaction ID" value="UER00092"/>
</dbReference>
<evidence type="ECO:0000256" key="4">
    <source>
        <dbReference type="ARBA" id="ARBA00022857"/>
    </source>
</evidence>
<proteinExistence type="inferred from homology"/>
<protein>
    <recommendedName>
        <fullName evidence="9">1-deoxy-D-xylulose 5-phosphate reductoisomerase</fullName>
        <shortName evidence="9">DXP reductoisomerase</shortName>
        <ecNumber evidence="9">1.1.1.267</ecNumber>
    </recommendedName>
    <alternativeName>
        <fullName evidence="9">1-deoxyxylulose-5-phosphate reductoisomerase</fullName>
    </alternativeName>
    <alternativeName>
        <fullName evidence="9">2-C-methyl-D-erythritol 4-phosphate synthase</fullName>
    </alternativeName>
</protein>
<feature type="binding site" evidence="9">
    <location>
        <position position="273"/>
    </location>
    <ligand>
        <name>1-deoxy-D-xylulose 5-phosphate</name>
        <dbReference type="ChEBI" id="CHEBI:57792"/>
    </ligand>
</feature>
<dbReference type="InterPro" id="IPR036169">
    <property type="entry name" value="DXPR_C_sf"/>
</dbReference>
<feature type="domain" description="1-deoxy-D-xylulose 5-phosphate reductoisomerase C-terminal" evidence="12">
    <location>
        <begin position="203"/>
        <end position="285"/>
    </location>
</feature>
<feature type="binding site" evidence="9">
    <location>
        <position position="209"/>
    </location>
    <ligand>
        <name>Mn(2+)</name>
        <dbReference type="ChEBI" id="CHEBI:29035"/>
    </ligand>
</feature>
<feature type="binding site" evidence="9">
    <location>
        <position position="183"/>
    </location>
    <ligand>
        <name>NADPH</name>
        <dbReference type="ChEBI" id="CHEBI:57783"/>
    </ligand>
</feature>
<comment type="function">
    <text evidence="9">Catalyzes the NADPH-dependent rearrangement and reduction of 1-deoxy-D-xylulose-5-phosphate (DXP) to 2-C-methyl-D-erythritol 4-phosphate (MEP).</text>
</comment>
<evidence type="ECO:0000256" key="7">
    <source>
        <dbReference type="ARBA" id="ARBA00023229"/>
    </source>
</evidence>
<dbReference type="NCBIfam" id="TIGR00243">
    <property type="entry name" value="Dxr"/>
    <property type="match status" value="1"/>
</dbReference>
<dbReference type="GO" id="GO:0051484">
    <property type="term" value="P:isopentenyl diphosphate biosynthetic process, methylerythritol 4-phosphate pathway involved in terpenoid biosynthetic process"/>
    <property type="evidence" value="ECO:0007669"/>
    <property type="project" value="UniProtKB-ARBA"/>
</dbReference>
<name>D7CRP9_TRURR</name>
<feature type="binding site" evidence="9">
    <location>
        <position position="261"/>
    </location>
    <ligand>
        <name>NADPH</name>
        <dbReference type="ChEBI" id="CHEBI:57783"/>
    </ligand>
</feature>
<feature type="binding site" evidence="9">
    <location>
        <position position="233"/>
    </location>
    <ligand>
        <name>1-deoxy-D-xylulose 5-phosphate</name>
        <dbReference type="ChEBI" id="CHEBI:57792"/>
    </ligand>
</feature>
<dbReference type="Gene3D" id="3.40.50.720">
    <property type="entry name" value="NAD(P)-binding Rossmann-like Domain"/>
    <property type="match status" value="1"/>
</dbReference>
<evidence type="ECO:0000256" key="10">
    <source>
        <dbReference type="SAM" id="MobiDB-lite"/>
    </source>
</evidence>
<evidence type="ECO:0000259" key="13">
    <source>
        <dbReference type="Pfam" id="PF13288"/>
    </source>
</evidence>
<feature type="binding site" evidence="9">
    <location>
        <position position="79"/>
    </location>
    <ligand>
        <name>NADPH</name>
        <dbReference type="ChEBI" id="CHEBI:57783"/>
    </ligand>
</feature>
<feature type="binding site" evidence="9">
    <location>
        <position position="78"/>
    </location>
    <ligand>
        <name>NADPH</name>
        <dbReference type="ChEBI" id="CHEBI:57783"/>
    </ligand>
</feature>
<evidence type="ECO:0000259" key="11">
    <source>
        <dbReference type="Pfam" id="PF02670"/>
    </source>
</evidence>
<feature type="region of interest" description="Disordered" evidence="10">
    <location>
        <begin position="46"/>
        <end position="65"/>
    </location>
</feature>
<feature type="binding site" evidence="9">
    <location>
        <position position="102"/>
    </location>
    <ligand>
        <name>NADPH</name>
        <dbReference type="ChEBI" id="CHEBI:57783"/>
    </ligand>
</feature>
<evidence type="ECO:0000256" key="1">
    <source>
        <dbReference type="ARBA" id="ARBA00005094"/>
    </source>
</evidence>
<dbReference type="PANTHER" id="PTHR30525">
    <property type="entry name" value="1-DEOXY-D-XYLULOSE 5-PHOSPHATE REDUCTOISOMERASE"/>
    <property type="match status" value="1"/>
</dbReference>
<dbReference type="eggNOG" id="COG0743">
    <property type="taxonomic scope" value="Bacteria"/>
</dbReference>
<feature type="binding site" evidence="9">
    <location>
        <position position="207"/>
    </location>
    <ligand>
        <name>Mn(2+)</name>
        <dbReference type="ChEBI" id="CHEBI:29035"/>
    </ligand>
</feature>
<feature type="domain" description="1-deoxy-D-xylulose 5-phosphate reductoisomerase N-terminal" evidence="11">
    <location>
        <begin position="70"/>
        <end position="189"/>
    </location>
</feature>
<feature type="domain" description="DXP reductoisomerase C-terminal" evidence="13">
    <location>
        <begin position="318"/>
        <end position="430"/>
    </location>
</feature>
<evidence type="ECO:0000256" key="3">
    <source>
        <dbReference type="ARBA" id="ARBA00022723"/>
    </source>
</evidence>
<dbReference type="HOGENOM" id="CLU_035714_0_1_0"/>
<dbReference type="PIRSF" id="PIRSF006205">
    <property type="entry name" value="Dxp_reductismrs"/>
    <property type="match status" value="1"/>
</dbReference>
<dbReference type="STRING" id="649638.Trad_0401"/>
<feature type="binding site" evidence="9">
    <location>
        <position position="277"/>
    </location>
    <ligand>
        <name>Mn(2+)</name>
        <dbReference type="ChEBI" id="CHEBI:29035"/>
    </ligand>
</feature>
<dbReference type="InterPro" id="IPR026877">
    <property type="entry name" value="DXPR_C"/>
</dbReference>
<keyword evidence="9" id="KW-0460">Magnesium</keyword>
<feature type="binding site" evidence="9">
    <location>
        <position position="209"/>
    </location>
    <ligand>
        <name>1-deoxy-D-xylulose 5-phosphate</name>
        <dbReference type="ChEBI" id="CHEBI:57792"/>
    </ligand>
</feature>
<dbReference type="SUPFAM" id="SSF69055">
    <property type="entry name" value="1-deoxy-D-xylulose-5-phosphate reductoisomerase, C-terminal domain"/>
    <property type="match status" value="1"/>
</dbReference>
<keyword evidence="7 9" id="KW-0414">Isoprene biosynthesis</keyword>
<dbReference type="GO" id="GO:0070402">
    <property type="term" value="F:NADPH binding"/>
    <property type="evidence" value="ECO:0007669"/>
    <property type="project" value="InterPro"/>
</dbReference>
<dbReference type="SUPFAM" id="SSF55347">
    <property type="entry name" value="Glyceraldehyde-3-phosphate dehydrogenase-like, C-terminal domain"/>
    <property type="match status" value="1"/>
</dbReference>
<feature type="binding site" evidence="9">
    <location>
        <position position="101"/>
    </location>
    <ligand>
        <name>NADPH</name>
        <dbReference type="ChEBI" id="CHEBI:57783"/>
    </ligand>
</feature>
<dbReference type="KEGG" id="tra:Trad_0401"/>
<dbReference type="InterPro" id="IPR013644">
    <property type="entry name" value="DXP_reductoisomerase_C"/>
</dbReference>
<feature type="binding site" evidence="9">
    <location>
        <position position="277"/>
    </location>
    <ligand>
        <name>1-deoxy-D-xylulose 5-phosphate</name>
        <dbReference type="ChEBI" id="CHEBI:57792"/>
    </ligand>
</feature>
<evidence type="ECO:0000256" key="8">
    <source>
        <dbReference type="ARBA" id="ARBA00048543"/>
    </source>
</evidence>
<dbReference type="Proteomes" id="UP000000379">
    <property type="component" value="Chromosome"/>
</dbReference>
<accession>D7CRP9</accession>
<dbReference type="Pfam" id="PF13288">
    <property type="entry name" value="DXPR_C"/>
    <property type="match status" value="1"/>
</dbReference>
<feature type="binding site" evidence="9">
    <location>
        <position position="181"/>
    </location>
    <ligand>
        <name>NADPH</name>
        <dbReference type="ChEBI" id="CHEBI:57783"/>
    </ligand>
</feature>
<feature type="binding site" evidence="9">
    <location>
        <position position="182"/>
    </location>
    <ligand>
        <name>1-deoxy-D-xylulose 5-phosphate</name>
        <dbReference type="ChEBI" id="CHEBI:57792"/>
    </ligand>
</feature>
<dbReference type="EC" id="1.1.1.267" evidence="9"/>
<evidence type="ECO:0000259" key="12">
    <source>
        <dbReference type="Pfam" id="PF08436"/>
    </source>
</evidence>
<evidence type="ECO:0000313" key="15">
    <source>
        <dbReference type="Proteomes" id="UP000000379"/>
    </source>
</evidence>
<keyword evidence="15" id="KW-1185">Reference proteome</keyword>
<sequence>MQADYTETPPAGAACTGAYRVGAYGVGACWAARAWLRAGGRLAPARRKGHNGRMTPPYDAPTPDAPPKRLSVLGSTGSIGTQALQVARWRGYEVVALAAGRNAARLIEQVRTFRPQLVSCDAAVADEVRAALPAGTQLAVGEPAAVAAHPADVVVAAIPGYAGLEPTLAALREGRHVALANKEAMVVAGPLVWETARAHGARLTPVDSELSALFQCLQGEPREAVAALVLTASGGPFRLAPEDLSGVSPAAALKHPTWNMGHKVTIDSATLFNKGLEVLESHFFFDWPLERIEVVIHPQSLVHSLVRFKDGNLKAQIGSHDMRLPIQVALEAPDRPPTPLAPLPLVGVWEFYEPDTARFPSLALAYEAGRRGGTAPAALNAADEVAVEAFLAGRIGFMDIPRALEHALTQVPHAALSWEAIPEADREARRAVRALFRL</sequence>
<dbReference type="SUPFAM" id="SSF51735">
    <property type="entry name" value="NAD(P)-binding Rossmann-fold domains"/>
    <property type="match status" value="1"/>
</dbReference>
<dbReference type="InterPro" id="IPR013512">
    <property type="entry name" value="DXP_reductoisomerase_N"/>
</dbReference>
<keyword evidence="6 9" id="KW-0464">Manganese</keyword>
<dbReference type="GO" id="GO:0030145">
    <property type="term" value="F:manganese ion binding"/>
    <property type="evidence" value="ECO:0007669"/>
    <property type="project" value="TreeGrafter"/>
</dbReference>
<dbReference type="AlphaFoldDB" id="D7CRP9"/>
<dbReference type="InterPro" id="IPR003821">
    <property type="entry name" value="DXP_reductoisomerase"/>
</dbReference>
<feature type="binding site" evidence="9">
    <location>
        <position position="274"/>
    </location>
    <ligand>
        <name>1-deoxy-D-xylulose 5-phosphate</name>
        <dbReference type="ChEBI" id="CHEBI:57792"/>
    </ligand>
</feature>
<keyword evidence="3 9" id="KW-0479">Metal-binding</keyword>